<name>A0ABZ2MXZ4_9BACI</name>
<keyword evidence="9" id="KW-0067">ATP-binding</keyword>
<keyword evidence="8 15" id="KW-0418">Kinase</keyword>
<dbReference type="Gene3D" id="3.30.565.10">
    <property type="entry name" value="Histidine kinase-like ATPase, C-terminal domain"/>
    <property type="match status" value="1"/>
</dbReference>
<evidence type="ECO:0000256" key="6">
    <source>
        <dbReference type="ARBA" id="ARBA00022679"/>
    </source>
</evidence>
<keyword evidence="7" id="KW-0547">Nucleotide-binding</keyword>
<feature type="transmembrane region" description="Helical" evidence="12">
    <location>
        <begin position="21"/>
        <end position="41"/>
    </location>
</feature>
<evidence type="ECO:0000256" key="2">
    <source>
        <dbReference type="ARBA" id="ARBA00004651"/>
    </source>
</evidence>
<evidence type="ECO:0000313" key="16">
    <source>
        <dbReference type="Proteomes" id="UP001368328"/>
    </source>
</evidence>
<dbReference type="InterPro" id="IPR003660">
    <property type="entry name" value="HAMP_dom"/>
</dbReference>
<evidence type="ECO:0000256" key="8">
    <source>
        <dbReference type="ARBA" id="ARBA00022777"/>
    </source>
</evidence>
<dbReference type="GO" id="GO:0004673">
    <property type="term" value="F:protein histidine kinase activity"/>
    <property type="evidence" value="ECO:0007669"/>
    <property type="project" value="UniProtKB-EC"/>
</dbReference>
<feature type="transmembrane region" description="Helical" evidence="12">
    <location>
        <begin position="308"/>
        <end position="333"/>
    </location>
</feature>
<dbReference type="RefSeq" id="WP_338788648.1">
    <property type="nucleotide sequence ID" value="NZ_CP147403.1"/>
</dbReference>
<evidence type="ECO:0000256" key="4">
    <source>
        <dbReference type="ARBA" id="ARBA00022475"/>
    </source>
</evidence>
<dbReference type="EC" id="2.7.13.3" evidence="3"/>
<proteinExistence type="predicted"/>
<organism evidence="15 16">
    <name type="scientific">Metabacillus rhizosphaerae</name>
    <dbReference type="NCBI Taxonomy" id="3117747"/>
    <lineage>
        <taxon>Bacteria</taxon>
        <taxon>Bacillati</taxon>
        <taxon>Bacillota</taxon>
        <taxon>Bacilli</taxon>
        <taxon>Bacillales</taxon>
        <taxon>Bacillaceae</taxon>
        <taxon>Metabacillus</taxon>
    </lineage>
</organism>
<keyword evidence="4" id="KW-1003">Cell membrane</keyword>
<evidence type="ECO:0000256" key="5">
    <source>
        <dbReference type="ARBA" id="ARBA00022553"/>
    </source>
</evidence>
<dbReference type="Gene3D" id="6.10.340.10">
    <property type="match status" value="1"/>
</dbReference>
<dbReference type="Pfam" id="PF06580">
    <property type="entry name" value="His_kinase"/>
    <property type="match status" value="1"/>
</dbReference>
<dbReference type="PANTHER" id="PTHR34220:SF7">
    <property type="entry name" value="SENSOR HISTIDINE KINASE YPDA"/>
    <property type="match status" value="1"/>
</dbReference>
<feature type="domain" description="HAMP" evidence="14">
    <location>
        <begin position="330"/>
        <end position="381"/>
    </location>
</feature>
<evidence type="ECO:0000256" key="12">
    <source>
        <dbReference type="SAM" id="Phobius"/>
    </source>
</evidence>
<dbReference type="PROSITE" id="PS50885">
    <property type="entry name" value="HAMP"/>
    <property type="match status" value="1"/>
</dbReference>
<evidence type="ECO:0000256" key="3">
    <source>
        <dbReference type="ARBA" id="ARBA00012438"/>
    </source>
</evidence>
<protein>
    <recommendedName>
        <fullName evidence="3">histidine kinase</fullName>
        <ecNumber evidence="3">2.7.13.3</ecNumber>
    </recommendedName>
</protein>
<keyword evidence="12" id="KW-0812">Transmembrane</keyword>
<dbReference type="InterPro" id="IPR036890">
    <property type="entry name" value="HATPase_C_sf"/>
</dbReference>
<keyword evidence="5" id="KW-0597">Phosphoprotein</keyword>
<dbReference type="Pfam" id="PF02518">
    <property type="entry name" value="HATPase_c"/>
    <property type="match status" value="1"/>
</dbReference>
<dbReference type="EMBL" id="CP147403">
    <property type="protein sequence ID" value="WXB90243.1"/>
    <property type="molecule type" value="Genomic_DNA"/>
</dbReference>
<dbReference type="PROSITE" id="PS50109">
    <property type="entry name" value="HIS_KIN"/>
    <property type="match status" value="1"/>
</dbReference>
<evidence type="ECO:0000313" key="15">
    <source>
        <dbReference type="EMBL" id="WXB90243.1"/>
    </source>
</evidence>
<gene>
    <name evidence="15" type="ORF">WCV66_08625</name>
</gene>
<evidence type="ECO:0000256" key="7">
    <source>
        <dbReference type="ARBA" id="ARBA00022741"/>
    </source>
</evidence>
<keyword evidence="6 15" id="KW-0808">Transferase</keyword>
<accession>A0ABZ2MXZ4</accession>
<dbReference type="SMART" id="SM00387">
    <property type="entry name" value="HATPase_c"/>
    <property type="match status" value="1"/>
</dbReference>
<evidence type="ECO:0000256" key="11">
    <source>
        <dbReference type="ARBA" id="ARBA00023136"/>
    </source>
</evidence>
<dbReference type="PANTHER" id="PTHR34220">
    <property type="entry name" value="SENSOR HISTIDINE KINASE YPDA"/>
    <property type="match status" value="1"/>
</dbReference>
<dbReference type="InterPro" id="IPR010559">
    <property type="entry name" value="Sig_transdc_His_kin_internal"/>
</dbReference>
<dbReference type="Proteomes" id="UP001368328">
    <property type="component" value="Chromosome"/>
</dbReference>
<keyword evidence="10" id="KW-0902">Two-component regulatory system</keyword>
<dbReference type="InterPro" id="IPR003594">
    <property type="entry name" value="HATPase_dom"/>
</dbReference>
<dbReference type="SUPFAM" id="SSF55874">
    <property type="entry name" value="ATPase domain of HSP90 chaperone/DNA topoisomerase II/histidine kinase"/>
    <property type="match status" value="1"/>
</dbReference>
<dbReference type="InterPro" id="IPR050640">
    <property type="entry name" value="Bact_2-comp_sensor_kinase"/>
</dbReference>
<keyword evidence="12" id="KW-1133">Transmembrane helix</keyword>
<evidence type="ECO:0000259" key="14">
    <source>
        <dbReference type="PROSITE" id="PS50885"/>
    </source>
</evidence>
<sequence>MRNKFHKFFLFFRIKKIRNRFLAVMITLSVPPIFIVGVVSYNTSKDTLIENHLQANETHLKTTSEKADFLLRNVINMERYFLSNKDLRQQLIESGSISDMEQEALKLNMSSRLQQIMSDYVVEQKYIDSVCLFDNYFRAVCYGRSDDAGRYERENKRSEIIESDWYNKAVEAQGKELFFSDNVLEELNWNNTFSSVKLLRNPTSSQQETIGLLIVNINKSLFSEMMNETNNNEYLILDATTTNEMKTVYASTPSYYEEVVGKDLPFIFEKKQEEDYVVSHYTNETTGWTFAYFIKEQELLKQPHQIRAVTILIALLISISAVILSVILSDTITRPLLRIKKMMVAWAKGSSEFNETFHDDEVGAIGETFKRMTAENKDLSERLIRSQLKERETELRVLQAQINPHFLYNTLDSIYWMAMIHNHEDIGKMAVSLSESFKIILNKGKEIIPLYRELKHIEHYMTIQNIRYGDRFTYIQEVDPLLMDEEILKLLLQPLVENAIYHGLEPKVGEGMIRVTGSKESDFILFTVEDDGVGIKDRAMIEQGYGLGNVRERLTIYYGPTSSLTIKSEVNRGTKIEIRFNPKEGRWMRDAESRNI</sequence>
<evidence type="ECO:0000256" key="1">
    <source>
        <dbReference type="ARBA" id="ARBA00000085"/>
    </source>
</evidence>
<dbReference type="InterPro" id="IPR005467">
    <property type="entry name" value="His_kinase_dom"/>
</dbReference>
<evidence type="ECO:0000256" key="10">
    <source>
        <dbReference type="ARBA" id="ARBA00023012"/>
    </source>
</evidence>
<feature type="domain" description="Histidine kinase" evidence="13">
    <location>
        <begin position="481"/>
        <end position="584"/>
    </location>
</feature>
<reference evidence="15 16" key="1">
    <citation type="submission" date="2024-02" db="EMBL/GenBank/DDBJ databases">
        <title>Seven novel Bacillus-like species.</title>
        <authorList>
            <person name="Liu G."/>
        </authorList>
    </citation>
    <scope>NUCLEOTIDE SEQUENCE [LARGE SCALE GENOMIC DNA]</scope>
    <source>
        <strain evidence="15 16">FJAT-53654</strain>
    </source>
</reference>
<comment type="catalytic activity">
    <reaction evidence="1">
        <text>ATP + protein L-histidine = ADP + protein N-phospho-L-histidine.</text>
        <dbReference type="EC" id="2.7.13.3"/>
    </reaction>
</comment>
<comment type="subcellular location">
    <subcellularLocation>
        <location evidence="2">Cell membrane</location>
        <topology evidence="2">Multi-pass membrane protein</topology>
    </subcellularLocation>
</comment>
<keyword evidence="16" id="KW-1185">Reference proteome</keyword>
<keyword evidence="11 12" id="KW-0472">Membrane</keyword>
<evidence type="ECO:0000256" key="9">
    <source>
        <dbReference type="ARBA" id="ARBA00022840"/>
    </source>
</evidence>
<evidence type="ECO:0000259" key="13">
    <source>
        <dbReference type="PROSITE" id="PS50109"/>
    </source>
</evidence>